<proteinExistence type="inferred from homology"/>
<dbReference type="Gene3D" id="3.20.20.370">
    <property type="entry name" value="Glycoside hydrolase/deacetylase"/>
    <property type="match status" value="1"/>
</dbReference>
<dbReference type="PANTHER" id="PTHR30292">
    <property type="entry name" value="UNCHARACTERIZED PROTEIN YBGL-RELATED"/>
    <property type="match status" value="1"/>
</dbReference>
<protein>
    <recommendedName>
        <fullName evidence="1">5-oxoprolinase subunit A</fullName>
        <shortName evidence="1">5-OPase subunit A</shortName>
        <ecNumber evidence="1">3.5.2.9</ecNumber>
    </recommendedName>
    <alternativeName>
        <fullName evidence="1">5-oxoprolinase (ATP-hydrolyzing) subunit A</fullName>
    </alternativeName>
</protein>
<keyword evidence="3" id="KW-1185">Reference proteome</keyword>
<dbReference type="NCBIfam" id="NF003814">
    <property type="entry name" value="PRK05406.1-3"/>
    <property type="match status" value="1"/>
</dbReference>
<dbReference type="RefSeq" id="WP_038370621.1">
    <property type="nucleotide sequence ID" value="NZ_KK069989.1"/>
</dbReference>
<accession>Z9JWB2</accession>
<comment type="similarity">
    <text evidence="1">Belongs to the LamB/PxpA family.</text>
</comment>
<dbReference type="InterPro" id="IPR011330">
    <property type="entry name" value="Glyco_hydro/deAcase_b/a-brl"/>
</dbReference>
<keyword evidence="1" id="KW-0378">Hydrolase</keyword>
<dbReference type="STRING" id="396014.BF93_10515"/>
<comment type="caution">
    <text evidence="2">The sequence shown here is derived from an EMBL/GenBank/DDBJ whole genome shotgun (WGS) entry which is preliminary data.</text>
</comment>
<organism evidence="2 3">
    <name type="scientific">Brachybacterium phenoliresistens</name>
    <dbReference type="NCBI Taxonomy" id="396014"/>
    <lineage>
        <taxon>Bacteria</taxon>
        <taxon>Bacillati</taxon>
        <taxon>Actinomycetota</taxon>
        <taxon>Actinomycetes</taxon>
        <taxon>Micrococcales</taxon>
        <taxon>Dermabacteraceae</taxon>
        <taxon>Brachybacterium</taxon>
    </lineage>
</organism>
<comment type="subunit">
    <text evidence="1">Forms a complex composed of PxpA, PxpB and PxpC.</text>
</comment>
<dbReference type="GO" id="GO:0005524">
    <property type="term" value="F:ATP binding"/>
    <property type="evidence" value="ECO:0007669"/>
    <property type="project" value="UniProtKB-UniRule"/>
</dbReference>
<evidence type="ECO:0000256" key="1">
    <source>
        <dbReference type="HAMAP-Rule" id="MF_00691"/>
    </source>
</evidence>
<gene>
    <name evidence="1" type="primary">pxpA</name>
    <name evidence="2" type="ORF">BF93_10515</name>
</gene>
<dbReference type="HAMAP" id="MF_00691">
    <property type="entry name" value="PxpA"/>
    <property type="match status" value="1"/>
</dbReference>
<dbReference type="NCBIfam" id="NF003816">
    <property type="entry name" value="PRK05406.1-5"/>
    <property type="match status" value="1"/>
</dbReference>
<dbReference type="PATRIC" id="fig|396014.3.peg.614"/>
<dbReference type="Pfam" id="PF03746">
    <property type="entry name" value="LamB_YcsF"/>
    <property type="match status" value="1"/>
</dbReference>
<keyword evidence="1" id="KW-0067">ATP-binding</keyword>
<evidence type="ECO:0000313" key="3">
    <source>
        <dbReference type="Proteomes" id="UP000023067"/>
    </source>
</evidence>
<dbReference type="InterPro" id="IPR005501">
    <property type="entry name" value="LamB/YcsF/PxpA-like"/>
</dbReference>
<comment type="function">
    <text evidence="1">Catalyzes the cleavage of 5-oxoproline to form L-glutamate coupled to the hydrolysis of ATP to ADP and inorganic phosphate.</text>
</comment>
<dbReference type="SUPFAM" id="SSF88713">
    <property type="entry name" value="Glycoside hydrolase/deacetylase"/>
    <property type="match status" value="1"/>
</dbReference>
<dbReference type="Proteomes" id="UP000023067">
    <property type="component" value="Unassembled WGS sequence"/>
</dbReference>
<name>Z9JWB2_9MICO</name>
<dbReference type="eggNOG" id="COG1540">
    <property type="taxonomic scope" value="Bacteria"/>
</dbReference>
<dbReference type="PANTHER" id="PTHR30292:SF0">
    <property type="entry name" value="5-OXOPROLINASE SUBUNIT A"/>
    <property type="match status" value="1"/>
</dbReference>
<evidence type="ECO:0000313" key="2">
    <source>
        <dbReference type="EMBL" id="EWS82076.1"/>
    </source>
</evidence>
<dbReference type="EC" id="3.5.2.9" evidence="1"/>
<reference evidence="2 3" key="1">
    <citation type="submission" date="2014-02" db="EMBL/GenBank/DDBJ databases">
        <title>Genome sequence of Brachybacterium phenoliresistens strain W13A50.</title>
        <authorList>
            <person name="Wang X."/>
        </authorList>
    </citation>
    <scope>NUCLEOTIDE SEQUENCE [LARGE SCALE GENOMIC DNA]</scope>
    <source>
        <strain evidence="2 3">W13A50</strain>
    </source>
</reference>
<dbReference type="EMBL" id="JDYK01000003">
    <property type="protein sequence ID" value="EWS82076.1"/>
    <property type="molecule type" value="Genomic_DNA"/>
</dbReference>
<dbReference type="GO" id="GO:0017168">
    <property type="term" value="F:5-oxoprolinase (ATP-hydrolyzing) activity"/>
    <property type="evidence" value="ECO:0007669"/>
    <property type="project" value="UniProtKB-UniRule"/>
</dbReference>
<dbReference type="HOGENOM" id="CLU_069535_0_0_11"/>
<dbReference type="CDD" id="cd10787">
    <property type="entry name" value="LamB_YcsF_like"/>
    <property type="match status" value="1"/>
</dbReference>
<sequence>MSTATTAAPIDLNADLGEGLGAWSMGDDQAMLQFVTTANVACGGHAGDPGTMRRCAAMAAAADVAITAHVSYPDLAGFGRRFLDISADDLRNLVLVQVGALQAITRAEGTRVRGVKPHGALYNALAHHEAQAGAVVAALADLGGQLALVAAPGSVAARRAQEEGIPVVLEAFADRGYRSDGTLVPRGEPGALLTDTSQVLERVLGIAREHGVRAVDGSWVRLGARSVCLHGDTPGAVELARAVRSGLEEAGIPLGPAIP</sequence>
<dbReference type="OrthoDB" id="9773478at2"/>
<dbReference type="GO" id="GO:0005975">
    <property type="term" value="P:carbohydrate metabolic process"/>
    <property type="evidence" value="ECO:0007669"/>
    <property type="project" value="InterPro"/>
</dbReference>
<dbReference type="AlphaFoldDB" id="Z9JWB2"/>
<keyword evidence="1" id="KW-0547">Nucleotide-binding</keyword>
<comment type="catalytic activity">
    <reaction evidence="1">
        <text>5-oxo-L-proline + ATP + 2 H2O = L-glutamate + ADP + phosphate + H(+)</text>
        <dbReference type="Rhea" id="RHEA:10348"/>
        <dbReference type="ChEBI" id="CHEBI:15377"/>
        <dbReference type="ChEBI" id="CHEBI:15378"/>
        <dbReference type="ChEBI" id="CHEBI:29985"/>
        <dbReference type="ChEBI" id="CHEBI:30616"/>
        <dbReference type="ChEBI" id="CHEBI:43474"/>
        <dbReference type="ChEBI" id="CHEBI:58402"/>
        <dbReference type="ChEBI" id="CHEBI:456216"/>
        <dbReference type="EC" id="3.5.2.9"/>
    </reaction>
</comment>